<name>A0A4Y2A1C9_ARAVE</name>
<reference evidence="2 3" key="1">
    <citation type="journal article" date="2019" name="Sci. Rep.">
        <title>Orb-weaving spider Araneus ventricosus genome elucidates the spidroin gene catalogue.</title>
        <authorList>
            <person name="Kono N."/>
            <person name="Nakamura H."/>
            <person name="Ohtoshi R."/>
            <person name="Moran D.A.P."/>
            <person name="Shinohara A."/>
            <person name="Yoshida Y."/>
            <person name="Fujiwara M."/>
            <person name="Mori M."/>
            <person name="Tomita M."/>
            <person name="Arakawa K."/>
        </authorList>
    </citation>
    <scope>NUCLEOTIDE SEQUENCE [LARGE SCALE GENOMIC DNA]</scope>
</reference>
<gene>
    <name evidence="2" type="ORF">AVEN_230628_1</name>
</gene>
<protein>
    <submittedName>
        <fullName evidence="2">Uncharacterized protein</fullName>
    </submittedName>
</protein>
<dbReference type="AlphaFoldDB" id="A0A4Y2A1C9"/>
<comment type="caution">
    <text evidence="2">The sequence shown here is derived from an EMBL/GenBank/DDBJ whole genome shotgun (WGS) entry which is preliminary data.</text>
</comment>
<feature type="compositionally biased region" description="Basic and acidic residues" evidence="1">
    <location>
        <begin position="48"/>
        <end position="63"/>
    </location>
</feature>
<sequence>MGNFGMRTALGFVIRISEEKSLSGPDNMSRLGCKICERELQAYSQKAINDRSRKVTGREKKGSDPPLQRAESLKDHFPITSLKEFESKELLYYGWSKII</sequence>
<organism evidence="2 3">
    <name type="scientific">Araneus ventricosus</name>
    <name type="common">Orbweaver spider</name>
    <name type="synonym">Epeira ventricosa</name>
    <dbReference type="NCBI Taxonomy" id="182803"/>
    <lineage>
        <taxon>Eukaryota</taxon>
        <taxon>Metazoa</taxon>
        <taxon>Ecdysozoa</taxon>
        <taxon>Arthropoda</taxon>
        <taxon>Chelicerata</taxon>
        <taxon>Arachnida</taxon>
        <taxon>Araneae</taxon>
        <taxon>Araneomorphae</taxon>
        <taxon>Entelegynae</taxon>
        <taxon>Araneoidea</taxon>
        <taxon>Araneidae</taxon>
        <taxon>Araneus</taxon>
    </lineage>
</organism>
<feature type="region of interest" description="Disordered" evidence="1">
    <location>
        <begin position="47"/>
        <end position="72"/>
    </location>
</feature>
<evidence type="ECO:0000313" key="2">
    <source>
        <dbReference type="EMBL" id="GBL73621.1"/>
    </source>
</evidence>
<evidence type="ECO:0000256" key="1">
    <source>
        <dbReference type="SAM" id="MobiDB-lite"/>
    </source>
</evidence>
<proteinExistence type="predicted"/>
<accession>A0A4Y2A1C9</accession>
<dbReference type="Proteomes" id="UP000499080">
    <property type="component" value="Unassembled WGS sequence"/>
</dbReference>
<evidence type="ECO:0000313" key="3">
    <source>
        <dbReference type="Proteomes" id="UP000499080"/>
    </source>
</evidence>
<dbReference type="EMBL" id="BGPR01000004">
    <property type="protein sequence ID" value="GBL73621.1"/>
    <property type="molecule type" value="Genomic_DNA"/>
</dbReference>
<keyword evidence="3" id="KW-1185">Reference proteome</keyword>